<dbReference type="InterPro" id="IPR024344">
    <property type="entry name" value="MDMPI_metal-binding"/>
</dbReference>
<feature type="domain" description="Mycothiol-dependent maleylpyruvate isomerase metal-binding" evidence="1">
    <location>
        <begin position="17"/>
        <end position="143"/>
    </location>
</feature>
<accession>A0A6J4VT17</accession>
<name>A0A6J4VT17_9BACT</name>
<gene>
    <name evidence="2" type="ORF">AVDCRST_MAG87-3735</name>
</gene>
<dbReference type="SUPFAM" id="SSF109854">
    <property type="entry name" value="DinB/YfiT-like putative metalloenzymes"/>
    <property type="match status" value="1"/>
</dbReference>
<organism evidence="2">
    <name type="scientific">uncultured Thermomicrobiales bacterium</name>
    <dbReference type="NCBI Taxonomy" id="1645740"/>
    <lineage>
        <taxon>Bacteria</taxon>
        <taxon>Pseudomonadati</taxon>
        <taxon>Thermomicrobiota</taxon>
        <taxon>Thermomicrobia</taxon>
        <taxon>Thermomicrobiales</taxon>
        <taxon>environmental samples</taxon>
    </lineage>
</organism>
<dbReference type="Pfam" id="PF11716">
    <property type="entry name" value="MDMPI_N"/>
    <property type="match status" value="1"/>
</dbReference>
<dbReference type="Gene3D" id="1.20.120.450">
    <property type="entry name" value="dinb family like domain"/>
    <property type="match status" value="1"/>
</dbReference>
<dbReference type="GO" id="GO:0046872">
    <property type="term" value="F:metal ion binding"/>
    <property type="evidence" value="ECO:0007669"/>
    <property type="project" value="InterPro"/>
</dbReference>
<dbReference type="AlphaFoldDB" id="A0A6J4VT17"/>
<dbReference type="EMBL" id="CADCWJ010000820">
    <property type="protein sequence ID" value="CAA9584192.1"/>
    <property type="molecule type" value="Genomic_DNA"/>
</dbReference>
<dbReference type="NCBIfam" id="TIGR03083">
    <property type="entry name" value="maleylpyruvate isomerase family mycothiol-dependent enzyme"/>
    <property type="match status" value="1"/>
</dbReference>
<evidence type="ECO:0000259" key="1">
    <source>
        <dbReference type="Pfam" id="PF11716"/>
    </source>
</evidence>
<reference evidence="2" key="1">
    <citation type="submission" date="2020-02" db="EMBL/GenBank/DDBJ databases">
        <authorList>
            <person name="Meier V. D."/>
        </authorList>
    </citation>
    <scope>NUCLEOTIDE SEQUENCE</scope>
    <source>
        <strain evidence="2">AVDCRST_MAG87</strain>
    </source>
</reference>
<dbReference type="InterPro" id="IPR017517">
    <property type="entry name" value="Maleyloyr_isom"/>
</dbReference>
<sequence>MTLDERRDSILRDMNAIFDRLEALPEAAWKATTPCKGWNVRHLAAHLTGTIPLMEGRLAAIVEQRSGKPQPTSELPELGPETPRDELVAGLRERGDALASRLASLTEEDVTTALPGPGGFLAQTADLYLTLAASEFAIHLNDLEVALGNDNAPVSPQGVVAIDAIMGSHLAEFAGMAGNTPAMPLSIGLRGSTLKRDLTWNGESWTNTAWLNGGQTLVSGSDEAISRFIFGRITIDHPLLRVEGDADLAGQFKTYVPGP</sequence>
<dbReference type="InterPro" id="IPR034660">
    <property type="entry name" value="DinB/YfiT-like"/>
</dbReference>
<proteinExistence type="predicted"/>
<protein>
    <recommendedName>
        <fullName evidence="1">Mycothiol-dependent maleylpyruvate isomerase metal-binding domain-containing protein</fullName>
    </recommendedName>
</protein>
<evidence type="ECO:0000313" key="2">
    <source>
        <dbReference type="EMBL" id="CAA9584192.1"/>
    </source>
</evidence>